<accession>A0A5C2H4D8</accession>
<dbReference type="Proteomes" id="UP000322726">
    <property type="component" value="Chromosome"/>
</dbReference>
<dbReference type="GO" id="GO:0016757">
    <property type="term" value="F:glycosyltransferase activity"/>
    <property type="evidence" value="ECO:0007669"/>
    <property type="project" value="InterPro"/>
</dbReference>
<dbReference type="InterPro" id="IPR050194">
    <property type="entry name" value="Glycosyltransferase_grp1"/>
</dbReference>
<keyword evidence="3" id="KW-0808">Transferase</keyword>
<feature type="domain" description="Glycosyl transferase family 1" evidence="1">
    <location>
        <begin position="163"/>
        <end position="328"/>
    </location>
</feature>
<dbReference type="RefSeq" id="WP_130232816.1">
    <property type="nucleotide sequence ID" value="NZ_BMEF01000004.1"/>
</dbReference>
<evidence type="ECO:0000259" key="2">
    <source>
        <dbReference type="Pfam" id="PF13439"/>
    </source>
</evidence>
<dbReference type="CDD" id="cd03801">
    <property type="entry name" value="GT4_PimA-like"/>
    <property type="match status" value="1"/>
</dbReference>
<keyword evidence="4" id="KW-1185">Reference proteome</keyword>
<sequence length="356" mass="40233">MKILLISNMYPSKETPFFGTFVKNFRERLEDENITFKLVVIKGKGTSKLDKIKKYFNFFKNTISKVKVDNYDMIYVHYISHSLLPLLLVQRYIKKPLVLNAHGSDIFVNNRIGGFIQKLVTPIIKKADMIVVPSDYFQDVIYTKFNISKERIFVSPSGGIDTNLFKPQEIKKEIFTIGYVSRIDKGKGWDTLLDAVNSLMSEGVTFRVLIIGGGAEEKSLLQKIEDLELKNIVEFVGPKPHNELVSYFNQMSIFAFTTRLAESLGLVGLEAMACSVPVVGSNIGALPSYIKDNINGKLFEVGNAEALANNIEHFINMNEKELQMYKNNALKTAILYDSKIVAKILSSKLKGFIDEK</sequence>
<dbReference type="AlphaFoldDB" id="A0A5C2H4D8"/>
<dbReference type="PANTHER" id="PTHR45947:SF3">
    <property type="entry name" value="SULFOQUINOVOSYL TRANSFERASE SQD2"/>
    <property type="match status" value="1"/>
</dbReference>
<dbReference type="Gene3D" id="3.40.50.2000">
    <property type="entry name" value="Glycogen Phosphorylase B"/>
    <property type="match status" value="2"/>
</dbReference>
<feature type="domain" description="Glycosyltransferase subfamily 4-like N-terminal" evidence="2">
    <location>
        <begin position="38"/>
        <end position="158"/>
    </location>
</feature>
<name>A0A5C2H4D8_9BACT</name>
<dbReference type="InterPro" id="IPR028098">
    <property type="entry name" value="Glyco_trans_4-like_N"/>
</dbReference>
<dbReference type="EMBL" id="CP035928">
    <property type="protein sequence ID" value="QEP33857.1"/>
    <property type="molecule type" value="Genomic_DNA"/>
</dbReference>
<evidence type="ECO:0000313" key="4">
    <source>
        <dbReference type="Proteomes" id="UP000322726"/>
    </source>
</evidence>
<dbReference type="SUPFAM" id="SSF53756">
    <property type="entry name" value="UDP-Glycosyltransferase/glycogen phosphorylase"/>
    <property type="match status" value="1"/>
</dbReference>
<reference evidence="3" key="2">
    <citation type="submission" date="2019-09" db="EMBL/GenBank/DDBJ databases">
        <title>Taxonomic note: a critical rebuttal of the proposed division of the genus Arcobacter into six genera, emended descriptions of Arcobacter anaerophilus and the genus Arcobacter, and an assessment of genus-level boundaries for Epsilonproteobacteria using in silico genomic comparator tools.</title>
        <authorList>
            <person name="On S.L.W."/>
            <person name="Miller W.G."/>
            <person name="Biggs P."/>
            <person name="Cornelius A."/>
            <person name="Vandamme P."/>
        </authorList>
    </citation>
    <scope>NUCLEOTIDE SEQUENCE [LARGE SCALE GENOMIC DNA]</scope>
    <source>
        <strain evidence="3">LMG 26638</strain>
    </source>
</reference>
<protein>
    <submittedName>
        <fullName evidence="3">Glycosyltransferase, family 4</fullName>
    </submittedName>
</protein>
<dbReference type="Pfam" id="PF13439">
    <property type="entry name" value="Glyco_transf_4"/>
    <property type="match status" value="1"/>
</dbReference>
<dbReference type="KEGG" id="apai:APAC_0713"/>
<evidence type="ECO:0000313" key="3">
    <source>
        <dbReference type="EMBL" id="QEP33857.1"/>
    </source>
</evidence>
<gene>
    <name evidence="3" type="ORF">APAC_0713</name>
</gene>
<proteinExistence type="predicted"/>
<evidence type="ECO:0000259" key="1">
    <source>
        <dbReference type="Pfam" id="PF00534"/>
    </source>
</evidence>
<dbReference type="PANTHER" id="PTHR45947">
    <property type="entry name" value="SULFOQUINOVOSYL TRANSFERASE SQD2"/>
    <property type="match status" value="1"/>
</dbReference>
<dbReference type="Pfam" id="PF00534">
    <property type="entry name" value="Glycos_transf_1"/>
    <property type="match status" value="1"/>
</dbReference>
<organism evidence="3 4">
    <name type="scientific">Malaciobacter pacificus</name>
    <dbReference type="NCBI Taxonomy" id="1080223"/>
    <lineage>
        <taxon>Bacteria</taxon>
        <taxon>Pseudomonadati</taxon>
        <taxon>Campylobacterota</taxon>
        <taxon>Epsilonproteobacteria</taxon>
        <taxon>Campylobacterales</taxon>
        <taxon>Arcobacteraceae</taxon>
        <taxon>Malaciobacter</taxon>
    </lineage>
</organism>
<reference evidence="3" key="1">
    <citation type="submission" date="2019-09" db="EMBL/GenBank/DDBJ databases">
        <title>Complete genome sequencing of four Arcobacter species reveals a diverse suite of mobile elements.</title>
        <authorList>
            <person name="Miller W.G."/>
            <person name="Yee E."/>
            <person name="Bono J.L."/>
        </authorList>
    </citation>
    <scope>NUCLEOTIDE SEQUENCE [LARGE SCALE GENOMIC DNA]</scope>
    <source>
        <strain evidence="3">LMG 26638</strain>
    </source>
</reference>
<dbReference type="InterPro" id="IPR001296">
    <property type="entry name" value="Glyco_trans_1"/>
</dbReference>
<dbReference type="OrthoDB" id="9803091at2"/>